<feature type="compositionally biased region" description="Basic and acidic residues" evidence="1">
    <location>
        <begin position="1"/>
        <end position="10"/>
    </location>
</feature>
<dbReference type="EMBL" id="JAQNDO010000001">
    <property type="protein sequence ID" value="MDC0742076.1"/>
    <property type="molecule type" value="Genomic_DNA"/>
</dbReference>
<proteinExistence type="predicted"/>
<organism evidence="2 3">
    <name type="scientific">Polyangium mundeleinium</name>
    <dbReference type="NCBI Taxonomy" id="2995306"/>
    <lineage>
        <taxon>Bacteria</taxon>
        <taxon>Pseudomonadati</taxon>
        <taxon>Myxococcota</taxon>
        <taxon>Polyangia</taxon>
        <taxon>Polyangiales</taxon>
        <taxon>Polyangiaceae</taxon>
        <taxon>Polyangium</taxon>
    </lineage>
</organism>
<feature type="region of interest" description="Disordered" evidence="1">
    <location>
        <begin position="1"/>
        <end position="25"/>
    </location>
</feature>
<evidence type="ECO:0000256" key="1">
    <source>
        <dbReference type="SAM" id="MobiDB-lite"/>
    </source>
</evidence>
<sequence>MGRHFLEEGVTRAPSEGAGQDEPGAARVDEAFVREDFVGPAHDLGEERGLGALGLEKVVRPNARAPEAAQRKVDDVGKRDALGGCVGEIDAGNGAGFEGDAGDEAGDGARSEATIRLDHGKGALHEGAQGPGATSSLARRSKSELDVAIGGREKQARLFGRGGIARQEVSPGEASGG</sequence>
<dbReference type="RefSeq" id="WP_271917409.1">
    <property type="nucleotide sequence ID" value="NZ_JAQNDO010000001.1"/>
</dbReference>
<keyword evidence="3" id="KW-1185">Reference proteome</keyword>
<feature type="region of interest" description="Disordered" evidence="1">
    <location>
        <begin position="88"/>
        <end position="109"/>
    </location>
</feature>
<dbReference type="Proteomes" id="UP001221411">
    <property type="component" value="Unassembled WGS sequence"/>
</dbReference>
<evidence type="ECO:0000313" key="3">
    <source>
        <dbReference type="Proteomes" id="UP001221411"/>
    </source>
</evidence>
<gene>
    <name evidence="2" type="ORF">POL67_12010</name>
</gene>
<comment type="caution">
    <text evidence="2">The sequence shown here is derived from an EMBL/GenBank/DDBJ whole genome shotgun (WGS) entry which is preliminary data.</text>
</comment>
<feature type="region of interest" description="Disordered" evidence="1">
    <location>
        <begin position="121"/>
        <end position="149"/>
    </location>
</feature>
<accession>A0ABT5EMY4</accession>
<evidence type="ECO:0000313" key="2">
    <source>
        <dbReference type="EMBL" id="MDC0742076.1"/>
    </source>
</evidence>
<name>A0ABT5EMY4_9BACT</name>
<reference evidence="2 3" key="1">
    <citation type="submission" date="2022-11" db="EMBL/GenBank/DDBJ databases">
        <title>Minimal conservation of predation-associated metabolite biosynthetic gene clusters underscores biosynthetic potential of Myxococcota including descriptions for ten novel species: Archangium lansinium sp. nov., Myxococcus landrumus sp. nov., Nannocystis bai.</title>
        <authorList>
            <person name="Ahearne A."/>
            <person name="Stevens C."/>
            <person name="Dowd S."/>
        </authorList>
    </citation>
    <scope>NUCLEOTIDE SEQUENCE [LARGE SCALE GENOMIC DNA]</scope>
    <source>
        <strain evidence="2 3">RJM3</strain>
    </source>
</reference>
<protein>
    <submittedName>
        <fullName evidence="2">Uncharacterized protein</fullName>
    </submittedName>
</protein>